<protein>
    <recommendedName>
        <fullName evidence="3">DDE Tnp4 domain-containing protein</fullName>
    </recommendedName>
</protein>
<dbReference type="Proteomes" id="UP001289374">
    <property type="component" value="Unassembled WGS sequence"/>
</dbReference>
<reference evidence="1" key="2">
    <citation type="journal article" date="2024" name="Plant">
        <title>Genomic evolution and insights into agronomic trait innovations of Sesamum species.</title>
        <authorList>
            <person name="Miao H."/>
            <person name="Wang L."/>
            <person name="Qu L."/>
            <person name="Liu H."/>
            <person name="Sun Y."/>
            <person name="Le M."/>
            <person name="Wang Q."/>
            <person name="Wei S."/>
            <person name="Zheng Y."/>
            <person name="Lin W."/>
            <person name="Duan Y."/>
            <person name="Cao H."/>
            <person name="Xiong S."/>
            <person name="Wang X."/>
            <person name="Wei L."/>
            <person name="Li C."/>
            <person name="Ma Q."/>
            <person name="Ju M."/>
            <person name="Zhao R."/>
            <person name="Li G."/>
            <person name="Mu C."/>
            <person name="Tian Q."/>
            <person name="Mei H."/>
            <person name="Zhang T."/>
            <person name="Gao T."/>
            <person name="Zhang H."/>
        </authorList>
    </citation>
    <scope>NUCLEOTIDE SEQUENCE</scope>
    <source>
        <strain evidence="1">K16</strain>
    </source>
</reference>
<evidence type="ECO:0000313" key="1">
    <source>
        <dbReference type="EMBL" id="KAK4407698.1"/>
    </source>
</evidence>
<comment type="caution">
    <text evidence="1">The sequence shown here is derived from an EMBL/GenBank/DDBJ whole genome shotgun (WGS) entry which is preliminary data.</text>
</comment>
<reference evidence="1" key="1">
    <citation type="submission" date="2020-06" db="EMBL/GenBank/DDBJ databases">
        <authorList>
            <person name="Li T."/>
            <person name="Hu X."/>
            <person name="Zhang T."/>
            <person name="Song X."/>
            <person name="Zhang H."/>
            <person name="Dai N."/>
            <person name="Sheng W."/>
            <person name="Hou X."/>
            <person name="Wei L."/>
        </authorList>
    </citation>
    <scope>NUCLEOTIDE SEQUENCE</scope>
    <source>
        <strain evidence="1">K16</strain>
        <tissue evidence="1">Leaf</tissue>
    </source>
</reference>
<accession>A0AAE1XA62</accession>
<dbReference type="AlphaFoldDB" id="A0AAE1XA62"/>
<proteinExistence type="predicted"/>
<gene>
    <name evidence="1" type="ORF">Sango_0350800</name>
</gene>
<evidence type="ECO:0000313" key="2">
    <source>
        <dbReference type="Proteomes" id="UP001289374"/>
    </source>
</evidence>
<sequence length="330" mass="37054">MNHGTGKWRTMSIIYSVDYSLRSKAEFLHNALIFAMSPDKKEHSSTYENVLRSGQSKYYSSSDTQKLKNTLVKAYFHLNSCTYQMKRQRLENNRAKSHDLVSMELPRVGFGSLVSINGGLPGSIVNLREHKCNTYVVLWEPVRLGWYDLNSSAPIVWGLILRLEDPRSLIYGTNVARYLVVRPGTSPDNSRIEISVWLAGLVVRLTIPNSLPLVDSSKVNCGSLGGSCWACSFYEQQRPLRSRTIAVTPGGDGSRVVSEHLTEHSSTLEYLNKTKGWEGSAADSRVLRDAIHRPHGLRVPSGNYYLCDNGYTNADGFLTPKCGFRYHLNE</sequence>
<organism evidence="1 2">
    <name type="scientific">Sesamum angolense</name>
    <dbReference type="NCBI Taxonomy" id="2727404"/>
    <lineage>
        <taxon>Eukaryota</taxon>
        <taxon>Viridiplantae</taxon>
        <taxon>Streptophyta</taxon>
        <taxon>Embryophyta</taxon>
        <taxon>Tracheophyta</taxon>
        <taxon>Spermatophyta</taxon>
        <taxon>Magnoliopsida</taxon>
        <taxon>eudicotyledons</taxon>
        <taxon>Gunneridae</taxon>
        <taxon>Pentapetalae</taxon>
        <taxon>asterids</taxon>
        <taxon>lamiids</taxon>
        <taxon>Lamiales</taxon>
        <taxon>Pedaliaceae</taxon>
        <taxon>Sesamum</taxon>
    </lineage>
</organism>
<name>A0AAE1XA62_9LAMI</name>
<evidence type="ECO:0008006" key="3">
    <source>
        <dbReference type="Google" id="ProtNLM"/>
    </source>
</evidence>
<keyword evidence="2" id="KW-1185">Reference proteome</keyword>
<dbReference type="EMBL" id="JACGWL010000002">
    <property type="protein sequence ID" value="KAK4407698.1"/>
    <property type="molecule type" value="Genomic_DNA"/>
</dbReference>